<keyword evidence="4" id="KW-0808">Transferase</keyword>
<dbReference type="InterPro" id="IPR001610">
    <property type="entry name" value="PAC"/>
</dbReference>
<dbReference type="Pfam" id="PF13426">
    <property type="entry name" value="PAS_9"/>
    <property type="match status" value="1"/>
</dbReference>
<evidence type="ECO:0000259" key="7">
    <source>
        <dbReference type="PROSITE" id="PS50113"/>
    </source>
</evidence>
<keyword evidence="5" id="KW-0418">Kinase</keyword>
<keyword evidence="3" id="KW-0597">Phosphoprotein</keyword>
<name>A0A562IM56_9ACTN</name>
<dbReference type="AlphaFoldDB" id="A0A562IM56"/>
<dbReference type="InterPro" id="IPR013656">
    <property type="entry name" value="PAS_4"/>
</dbReference>
<evidence type="ECO:0000256" key="2">
    <source>
        <dbReference type="ARBA" id="ARBA00012438"/>
    </source>
</evidence>
<evidence type="ECO:0000313" key="8">
    <source>
        <dbReference type="EMBL" id="TWH71962.1"/>
    </source>
</evidence>
<dbReference type="SMART" id="SM00091">
    <property type="entry name" value="PAS"/>
    <property type="match status" value="1"/>
</dbReference>
<comment type="catalytic activity">
    <reaction evidence="1">
        <text>ATP + protein L-histidine = ADP + protein N-phospho-L-histidine.</text>
        <dbReference type="EC" id="2.7.13.3"/>
    </reaction>
</comment>
<dbReference type="Gene3D" id="3.30.450.20">
    <property type="entry name" value="PAS domain"/>
    <property type="match status" value="2"/>
</dbReference>
<dbReference type="CDD" id="cd00130">
    <property type="entry name" value="PAS"/>
    <property type="match status" value="1"/>
</dbReference>
<dbReference type="Proteomes" id="UP000321490">
    <property type="component" value="Unassembled WGS sequence"/>
</dbReference>
<protein>
    <recommendedName>
        <fullName evidence="2">histidine kinase</fullName>
        <ecNumber evidence="2">2.7.13.3</ecNumber>
    </recommendedName>
</protein>
<dbReference type="InterPro" id="IPR052162">
    <property type="entry name" value="Sensor_kinase/Photoreceptor"/>
</dbReference>
<dbReference type="PROSITE" id="PS50112">
    <property type="entry name" value="PAS"/>
    <property type="match status" value="1"/>
</dbReference>
<comment type="caution">
    <text evidence="8">The sequence shown here is derived from an EMBL/GenBank/DDBJ whole genome shotgun (WGS) entry which is preliminary data.</text>
</comment>
<dbReference type="PANTHER" id="PTHR43304:SF1">
    <property type="entry name" value="PAC DOMAIN-CONTAINING PROTEIN"/>
    <property type="match status" value="1"/>
</dbReference>
<evidence type="ECO:0000259" key="6">
    <source>
        <dbReference type="PROSITE" id="PS50112"/>
    </source>
</evidence>
<organism evidence="8 9">
    <name type="scientific">Modestobacter roseus</name>
    <dbReference type="NCBI Taxonomy" id="1181884"/>
    <lineage>
        <taxon>Bacteria</taxon>
        <taxon>Bacillati</taxon>
        <taxon>Actinomycetota</taxon>
        <taxon>Actinomycetes</taxon>
        <taxon>Geodermatophilales</taxon>
        <taxon>Geodermatophilaceae</taxon>
        <taxon>Modestobacter</taxon>
    </lineage>
</organism>
<dbReference type="InterPro" id="IPR000700">
    <property type="entry name" value="PAS-assoc_C"/>
</dbReference>
<dbReference type="EC" id="2.7.13.3" evidence="2"/>
<dbReference type="NCBIfam" id="TIGR00229">
    <property type="entry name" value="sensory_box"/>
    <property type="match status" value="2"/>
</dbReference>
<evidence type="ECO:0000256" key="1">
    <source>
        <dbReference type="ARBA" id="ARBA00000085"/>
    </source>
</evidence>
<dbReference type="SUPFAM" id="SSF55785">
    <property type="entry name" value="PYP-like sensor domain (PAS domain)"/>
    <property type="match status" value="2"/>
</dbReference>
<dbReference type="InterPro" id="IPR000014">
    <property type="entry name" value="PAS"/>
</dbReference>
<reference evidence="8 9" key="1">
    <citation type="submission" date="2019-07" db="EMBL/GenBank/DDBJ databases">
        <title>R&amp;d 2014.</title>
        <authorList>
            <person name="Klenk H.-P."/>
        </authorList>
    </citation>
    <scope>NUCLEOTIDE SEQUENCE [LARGE SCALE GENOMIC DNA]</scope>
    <source>
        <strain evidence="8 9">DSM 45764</strain>
    </source>
</reference>
<gene>
    <name evidence="8" type="ORF">JD78_00463</name>
</gene>
<accession>A0A562IM56</accession>
<feature type="domain" description="PAC" evidence="7">
    <location>
        <begin position="4"/>
        <end position="56"/>
    </location>
</feature>
<dbReference type="GO" id="GO:0004673">
    <property type="term" value="F:protein histidine kinase activity"/>
    <property type="evidence" value="ECO:0007669"/>
    <property type="project" value="UniProtKB-EC"/>
</dbReference>
<dbReference type="InterPro" id="IPR035965">
    <property type="entry name" value="PAS-like_dom_sf"/>
</dbReference>
<evidence type="ECO:0000256" key="5">
    <source>
        <dbReference type="ARBA" id="ARBA00022777"/>
    </source>
</evidence>
<sequence>MLDGTAVHRYVHRDGDLRWLESETRQLRDDDGRVREVLSVSRDVTATVEARRELAASEAMFRHAFDDAPIGMTLTRMDGRLLRVNKAFAALLGTTTEELRDCHVQELTPAPERPAVAGLFTEFTGVTELSTAFVHTDGSTVPALVRVSVVRDRDGAPRSVFSHVLPE</sequence>
<dbReference type="PROSITE" id="PS50113">
    <property type="entry name" value="PAC"/>
    <property type="match status" value="1"/>
</dbReference>
<dbReference type="PANTHER" id="PTHR43304">
    <property type="entry name" value="PHYTOCHROME-LIKE PROTEIN CPH1"/>
    <property type="match status" value="1"/>
</dbReference>
<evidence type="ECO:0000256" key="4">
    <source>
        <dbReference type="ARBA" id="ARBA00022679"/>
    </source>
</evidence>
<proteinExistence type="predicted"/>
<dbReference type="EMBL" id="VLKF01000001">
    <property type="protein sequence ID" value="TWH71962.1"/>
    <property type="molecule type" value="Genomic_DNA"/>
</dbReference>
<evidence type="ECO:0000313" key="9">
    <source>
        <dbReference type="Proteomes" id="UP000321490"/>
    </source>
</evidence>
<feature type="domain" description="PAS" evidence="6">
    <location>
        <begin position="57"/>
        <end position="99"/>
    </location>
</feature>
<dbReference type="Pfam" id="PF08448">
    <property type="entry name" value="PAS_4"/>
    <property type="match status" value="1"/>
</dbReference>
<dbReference type="SMART" id="SM00086">
    <property type="entry name" value="PAC"/>
    <property type="match status" value="2"/>
</dbReference>
<evidence type="ECO:0000256" key="3">
    <source>
        <dbReference type="ARBA" id="ARBA00022553"/>
    </source>
</evidence>
<keyword evidence="9" id="KW-1185">Reference proteome</keyword>